<evidence type="ECO:0000313" key="1">
    <source>
        <dbReference type="EMBL" id="SNY52489.1"/>
    </source>
</evidence>
<evidence type="ECO:0000313" key="2">
    <source>
        <dbReference type="Proteomes" id="UP000219612"/>
    </source>
</evidence>
<organism evidence="1 2">
    <name type="scientific">Paractinoplanes atraurantiacus</name>
    <dbReference type="NCBI Taxonomy" id="1036182"/>
    <lineage>
        <taxon>Bacteria</taxon>
        <taxon>Bacillati</taxon>
        <taxon>Actinomycetota</taxon>
        <taxon>Actinomycetes</taxon>
        <taxon>Micromonosporales</taxon>
        <taxon>Micromonosporaceae</taxon>
        <taxon>Paractinoplanes</taxon>
    </lineage>
</organism>
<dbReference type="AlphaFoldDB" id="A0A285IWS4"/>
<reference evidence="1 2" key="1">
    <citation type="submission" date="2017-09" db="EMBL/GenBank/DDBJ databases">
        <authorList>
            <person name="Ehlers B."/>
            <person name="Leendertz F.H."/>
        </authorList>
    </citation>
    <scope>NUCLEOTIDE SEQUENCE [LARGE SCALE GENOMIC DNA]</scope>
    <source>
        <strain evidence="1 2">CGMCC 4.6857</strain>
    </source>
</reference>
<name>A0A285IWS4_9ACTN</name>
<protein>
    <submittedName>
        <fullName evidence="1">Uncharacterized protein</fullName>
    </submittedName>
</protein>
<sequence>MELSADLLVDPGVPAADADLLAEALAQCGVAAQAKVLAPRRAGEQLSWLVLLALPLQTFLTTVGETAARDAYAGLRRAVGRVLGAPPSDPAAAERPMVLQDEETGLRIVLSAGLPPEAYRTLVQLRLTDYREGPLHYDRHQRRWRSIPDEIR</sequence>
<dbReference type="Proteomes" id="UP000219612">
    <property type="component" value="Unassembled WGS sequence"/>
</dbReference>
<gene>
    <name evidence="1" type="ORF">SAMN05421748_11314</name>
</gene>
<dbReference type="EMBL" id="OBDY01000013">
    <property type="protein sequence ID" value="SNY52489.1"/>
    <property type="molecule type" value="Genomic_DNA"/>
</dbReference>
<proteinExistence type="predicted"/>
<dbReference type="RefSeq" id="WP_179855345.1">
    <property type="nucleotide sequence ID" value="NZ_OBDY01000013.1"/>
</dbReference>
<keyword evidence="2" id="KW-1185">Reference proteome</keyword>
<accession>A0A285IWS4</accession>